<dbReference type="AlphaFoldDB" id="A0AAV7V456"/>
<keyword evidence="3" id="KW-1185">Reference proteome</keyword>
<feature type="region of interest" description="Disordered" evidence="1">
    <location>
        <begin position="1"/>
        <end position="29"/>
    </location>
</feature>
<reference evidence="2" key="1">
    <citation type="journal article" date="2022" name="bioRxiv">
        <title>Sequencing and chromosome-scale assembly of the giantPleurodeles waltlgenome.</title>
        <authorList>
            <person name="Brown T."/>
            <person name="Elewa A."/>
            <person name="Iarovenko S."/>
            <person name="Subramanian E."/>
            <person name="Araus A.J."/>
            <person name="Petzold A."/>
            <person name="Susuki M."/>
            <person name="Suzuki K.-i.T."/>
            <person name="Hayashi T."/>
            <person name="Toyoda A."/>
            <person name="Oliveira C."/>
            <person name="Osipova E."/>
            <person name="Leigh N.D."/>
            <person name="Simon A."/>
            <person name="Yun M.H."/>
        </authorList>
    </citation>
    <scope>NUCLEOTIDE SEQUENCE</scope>
    <source>
        <strain evidence="2">20211129_DDA</strain>
        <tissue evidence="2">Liver</tissue>
    </source>
</reference>
<evidence type="ECO:0000313" key="3">
    <source>
        <dbReference type="Proteomes" id="UP001066276"/>
    </source>
</evidence>
<name>A0AAV7V456_PLEWA</name>
<proteinExistence type="predicted"/>
<feature type="compositionally biased region" description="Polar residues" evidence="1">
    <location>
        <begin position="1"/>
        <end position="10"/>
    </location>
</feature>
<comment type="caution">
    <text evidence="2">The sequence shown here is derived from an EMBL/GenBank/DDBJ whole genome shotgun (WGS) entry which is preliminary data.</text>
</comment>
<dbReference type="EMBL" id="JANPWB010000004">
    <property type="protein sequence ID" value="KAJ1194747.1"/>
    <property type="molecule type" value="Genomic_DNA"/>
</dbReference>
<evidence type="ECO:0000313" key="2">
    <source>
        <dbReference type="EMBL" id="KAJ1194747.1"/>
    </source>
</evidence>
<protein>
    <submittedName>
        <fullName evidence="2">Uncharacterized protein</fullName>
    </submittedName>
</protein>
<evidence type="ECO:0000256" key="1">
    <source>
        <dbReference type="SAM" id="MobiDB-lite"/>
    </source>
</evidence>
<sequence>MAAVVSTTTALEVGGANRPTKSQAAMKQSRTVETATSLGAGEGPPLVGCVWLWKLCETGVDGPHRLVGATLQVLGLAR</sequence>
<dbReference type="Proteomes" id="UP001066276">
    <property type="component" value="Chromosome 2_2"/>
</dbReference>
<feature type="compositionally biased region" description="Polar residues" evidence="1">
    <location>
        <begin position="19"/>
        <end position="29"/>
    </location>
</feature>
<accession>A0AAV7V456</accession>
<gene>
    <name evidence="2" type="ORF">NDU88_004033</name>
</gene>
<organism evidence="2 3">
    <name type="scientific">Pleurodeles waltl</name>
    <name type="common">Iberian ribbed newt</name>
    <dbReference type="NCBI Taxonomy" id="8319"/>
    <lineage>
        <taxon>Eukaryota</taxon>
        <taxon>Metazoa</taxon>
        <taxon>Chordata</taxon>
        <taxon>Craniata</taxon>
        <taxon>Vertebrata</taxon>
        <taxon>Euteleostomi</taxon>
        <taxon>Amphibia</taxon>
        <taxon>Batrachia</taxon>
        <taxon>Caudata</taxon>
        <taxon>Salamandroidea</taxon>
        <taxon>Salamandridae</taxon>
        <taxon>Pleurodelinae</taxon>
        <taxon>Pleurodeles</taxon>
    </lineage>
</organism>